<dbReference type="InterPro" id="IPR016286">
    <property type="entry name" value="FUC_metazoa-typ"/>
</dbReference>
<comment type="function">
    <text evidence="1">Alpha-L-fucosidase is responsible for hydrolyzing the alpha-1,6-linked fucose joined to the reducing-end N-acetylglucosamine of the carbohydrate moieties of glycoproteins.</text>
</comment>
<organism evidence="10 11">
    <name type="scientific">Chitinophaga japonensis</name>
    <name type="common">Flexibacter japonensis</name>
    <dbReference type="NCBI Taxonomy" id="104662"/>
    <lineage>
        <taxon>Bacteria</taxon>
        <taxon>Pseudomonadati</taxon>
        <taxon>Bacteroidota</taxon>
        <taxon>Chitinophagia</taxon>
        <taxon>Chitinophagales</taxon>
        <taxon>Chitinophagaceae</taxon>
        <taxon>Chitinophaga</taxon>
    </lineage>
</organism>
<evidence type="ECO:0000256" key="7">
    <source>
        <dbReference type="PIRSR" id="PIRSR001092-1"/>
    </source>
</evidence>
<dbReference type="PIRSF" id="PIRSF001092">
    <property type="entry name" value="Alpha-L-fucosidase"/>
    <property type="match status" value="1"/>
</dbReference>
<dbReference type="Pfam" id="PF01120">
    <property type="entry name" value="Alpha_L_fucos"/>
    <property type="match status" value="1"/>
</dbReference>
<dbReference type="InterPro" id="IPR017853">
    <property type="entry name" value="GH"/>
</dbReference>
<keyword evidence="8" id="KW-0812">Transmembrane</keyword>
<keyword evidence="8" id="KW-1133">Transmembrane helix</keyword>
<keyword evidence="8" id="KW-0472">Membrane</keyword>
<dbReference type="EC" id="3.2.1.51" evidence="3"/>
<dbReference type="SMART" id="SM00812">
    <property type="entry name" value="Alpha_L_fucos"/>
    <property type="match status" value="1"/>
</dbReference>
<protein>
    <recommendedName>
        <fullName evidence="3">alpha-L-fucosidase</fullName>
        <ecNumber evidence="3">3.2.1.51</ecNumber>
    </recommendedName>
</protein>
<dbReference type="Gene3D" id="3.20.20.80">
    <property type="entry name" value="Glycosidases"/>
    <property type="match status" value="1"/>
</dbReference>
<dbReference type="GO" id="GO:0005764">
    <property type="term" value="C:lysosome"/>
    <property type="evidence" value="ECO:0007669"/>
    <property type="project" value="TreeGrafter"/>
</dbReference>
<evidence type="ECO:0000313" key="10">
    <source>
        <dbReference type="EMBL" id="TWI81979.1"/>
    </source>
</evidence>
<dbReference type="PANTHER" id="PTHR10030:SF37">
    <property type="entry name" value="ALPHA-L-FUCOSIDASE-RELATED"/>
    <property type="match status" value="1"/>
</dbReference>
<comment type="similarity">
    <text evidence="2">Belongs to the glycosyl hydrolase 29 family.</text>
</comment>
<keyword evidence="4" id="KW-0732">Signal</keyword>
<proteinExistence type="inferred from homology"/>
<evidence type="ECO:0000256" key="2">
    <source>
        <dbReference type="ARBA" id="ARBA00007951"/>
    </source>
</evidence>
<dbReference type="SUPFAM" id="SSF51445">
    <property type="entry name" value="(Trans)glycosidases"/>
    <property type="match status" value="1"/>
</dbReference>
<sequence length="459" mass="52304">MRRFRAGDEHAFTVIYNSMKYIYIALLMGFTAYAQGQSKITPDSIRSKMQWFADAKLGIFIHWGIYAVDGVGESWSFHNKQLPYADYMQQCKGFTASKYDADRWAALIKESGARYAVITTKHHDGVALWNTGQNHYSVVKNTPAGKDLLRPFYKALDKYGIRRGAYFSLLDWSHRDYPAFTKDSNRYTIAADTARWARFLQFNFAQVQEISQAFHPDLWWFDGDWEHSAEEWRAPALRQQILDDNPQAIINGRLQGYGDYETPEQNFPVTRPAFDWWELCMTINDNWGYQPKDNHWKTPYEIITIFADVVSNGGNLLLDIGPKEDGTIPAQAVQVLQELGKWNKKYAKAIFNTLGGLPQGHFYGPSTLSKDSSTLYLFLPAGIRGDVMIKGLKNSIKHVREIGSGQSCPYKIVGKISWSPVPGLVYIQVPEKVQDAYMTVLEVQLDGPLELYRGKGGLK</sequence>
<evidence type="ECO:0000256" key="4">
    <source>
        <dbReference type="ARBA" id="ARBA00022729"/>
    </source>
</evidence>
<dbReference type="GO" id="GO:0016139">
    <property type="term" value="P:glycoside catabolic process"/>
    <property type="evidence" value="ECO:0007669"/>
    <property type="project" value="TreeGrafter"/>
</dbReference>
<dbReference type="GO" id="GO:0006004">
    <property type="term" value="P:fucose metabolic process"/>
    <property type="evidence" value="ECO:0007669"/>
    <property type="project" value="InterPro"/>
</dbReference>
<name>A0A562SKY8_CHIJA</name>
<dbReference type="EMBL" id="VLLG01000007">
    <property type="protein sequence ID" value="TWI81979.1"/>
    <property type="molecule type" value="Genomic_DNA"/>
</dbReference>
<comment type="caution">
    <text evidence="10">The sequence shown here is derived from an EMBL/GenBank/DDBJ whole genome shotgun (WGS) entry which is preliminary data.</text>
</comment>
<dbReference type="PANTHER" id="PTHR10030">
    <property type="entry name" value="ALPHA-L-FUCOSIDASE"/>
    <property type="match status" value="1"/>
</dbReference>
<keyword evidence="6" id="KW-0326">Glycosidase</keyword>
<feature type="domain" description="Glycoside hydrolase family 29 N-terminal" evidence="9">
    <location>
        <begin position="35"/>
        <end position="347"/>
    </location>
</feature>
<evidence type="ECO:0000313" key="11">
    <source>
        <dbReference type="Proteomes" id="UP000316778"/>
    </source>
</evidence>
<feature type="transmembrane region" description="Helical" evidence="8">
    <location>
        <begin position="21"/>
        <end position="38"/>
    </location>
</feature>
<gene>
    <name evidence="10" type="ORF">LX66_5295</name>
</gene>
<reference evidence="10 11" key="1">
    <citation type="journal article" date="2013" name="Stand. Genomic Sci.">
        <title>Genomic Encyclopedia of Type Strains, Phase I: The one thousand microbial genomes (KMG-I) project.</title>
        <authorList>
            <person name="Kyrpides N.C."/>
            <person name="Woyke T."/>
            <person name="Eisen J.A."/>
            <person name="Garrity G."/>
            <person name="Lilburn T.G."/>
            <person name="Beck B.J."/>
            <person name="Whitman W.B."/>
            <person name="Hugenholtz P."/>
            <person name="Klenk H.P."/>
        </authorList>
    </citation>
    <scope>NUCLEOTIDE SEQUENCE [LARGE SCALE GENOMIC DNA]</scope>
    <source>
        <strain evidence="10 11">DSM 13484</strain>
    </source>
</reference>
<evidence type="ECO:0000256" key="1">
    <source>
        <dbReference type="ARBA" id="ARBA00004071"/>
    </source>
</evidence>
<dbReference type="PRINTS" id="PR00741">
    <property type="entry name" value="GLHYDRLASE29"/>
</dbReference>
<evidence type="ECO:0000256" key="5">
    <source>
        <dbReference type="ARBA" id="ARBA00022801"/>
    </source>
</evidence>
<dbReference type="GO" id="GO:0004560">
    <property type="term" value="F:alpha-L-fucosidase activity"/>
    <property type="evidence" value="ECO:0007669"/>
    <property type="project" value="InterPro"/>
</dbReference>
<dbReference type="Proteomes" id="UP000316778">
    <property type="component" value="Unassembled WGS sequence"/>
</dbReference>
<evidence type="ECO:0000256" key="6">
    <source>
        <dbReference type="ARBA" id="ARBA00023295"/>
    </source>
</evidence>
<accession>A0A562SKY8</accession>
<keyword evidence="11" id="KW-1185">Reference proteome</keyword>
<feature type="site" description="May be important for catalysis" evidence="7">
    <location>
        <position position="280"/>
    </location>
</feature>
<evidence type="ECO:0000256" key="3">
    <source>
        <dbReference type="ARBA" id="ARBA00012662"/>
    </source>
</evidence>
<evidence type="ECO:0000259" key="9">
    <source>
        <dbReference type="Pfam" id="PF01120"/>
    </source>
</evidence>
<evidence type="ECO:0000256" key="8">
    <source>
        <dbReference type="SAM" id="Phobius"/>
    </source>
</evidence>
<dbReference type="AlphaFoldDB" id="A0A562SKY8"/>
<keyword evidence="5" id="KW-0378">Hydrolase</keyword>
<dbReference type="InterPro" id="IPR057739">
    <property type="entry name" value="Glyco_hydro_29_N"/>
</dbReference>
<dbReference type="InterPro" id="IPR000933">
    <property type="entry name" value="Glyco_hydro_29"/>
</dbReference>